<protein>
    <recommendedName>
        <fullName evidence="5">D-alanine--D-alanine ligase</fullName>
        <ecNumber evidence="5">6.3.2.4</ecNumber>
    </recommendedName>
</protein>
<evidence type="ECO:0000259" key="15">
    <source>
        <dbReference type="PROSITE" id="PS50975"/>
    </source>
</evidence>
<dbReference type="InterPro" id="IPR016185">
    <property type="entry name" value="PreATP-grasp_dom_sf"/>
</dbReference>
<comment type="similarity">
    <text evidence="4">Belongs to the D-alanine--D-alanine ligase family.</text>
</comment>
<comment type="cofactor">
    <cofactor evidence="2">
        <name>Mg(2+)</name>
        <dbReference type="ChEBI" id="CHEBI:18420"/>
    </cofactor>
</comment>
<evidence type="ECO:0000256" key="14">
    <source>
        <dbReference type="PROSITE-ProRule" id="PRU00409"/>
    </source>
</evidence>
<keyword evidence="6" id="KW-0963">Cytoplasm</keyword>
<dbReference type="RefSeq" id="WP_236890801.1">
    <property type="nucleotide sequence ID" value="NZ_AP024488.1"/>
</dbReference>
<dbReference type="PROSITE" id="PS00844">
    <property type="entry name" value="DALA_DALA_LIGASE_2"/>
    <property type="match status" value="1"/>
</dbReference>
<dbReference type="Proteomes" id="UP001320148">
    <property type="component" value="Chromosome"/>
</dbReference>
<evidence type="ECO:0000256" key="5">
    <source>
        <dbReference type="ARBA" id="ARBA00012216"/>
    </source>
</evidence>
<keyword evidence="17" id="KW-1185">Reference proteome</keyword>
<proteinExistence type="inferred from homology"/>
<accession>A0ABN6EYX5</accession>
<dbReference type="Pfam" id="PF07478">
    <property type="entry name" value="Dala_Dala_lig_C"/>
    <property type="match status" value="2"/>
</dbReference>
<evidence type="ECO:0000256" key="11">
    <source>
        <dbReference type="ARBA" id="ARBA00022984"/>
    </source>
</evidence>
<keyword evidence="8 14" id="KW-0547">Nucleotide-binding</keyword>
<feature type="domain" description="ATP-grasp" evidence="15">
    <location>
        <begin position="448"/>
        <end position="659"/>
    </location>
</feature>
<comment type="catalytic activity">
    <reaction evidence="13">
        <text>2 D-alanine + ATP = D-alanyl-D-alanine + ADP + phosphate + H(+)</text>
        <dbReference type="Rhea" id="RHEA:11224"/>
        <dbReference type="ChEBI" id="CHEBI:15378"/>
        <dbReference type="ChEBI" id="CHEBI:30616"/>
        <dbReference type="ChEBI" id="CHEBI:43474"/>
        <dbReference type="ChEBI" id="CHEBI:57416"/>
        <dbReference type="ChEBI" id="CHEBI:57822"/>
        <dbReference type="ChEBI" id="CHEBI:456216"/>
        <dbReference type="EC" id="6.3.2.4"/>
    </reaction>
</comment>
<organism evidence="16 17">
    <name type="scientific">Desulfoluna limicola</name>
    <dbReference type="NCBI Taxonomy" id="2810562"/>
    <lineage>
        <taxon>Bacteria</taxon>
        <taxon>Pseudomonadati</taxon>
        <taxon>Thermodesulfobacteriota</taxon>
        <taxon>Desulfobacteria</taxon>
        <taxon>Desulfobacterales</taxon>
        <taxon>Desulfolunaceae</taxon>
        <taxon>Desulfoluna</taxon>
    </lineage>
</organism>
<keyword evidence="10" id="KW-0133">Cell shape</keyword>
<evidence type="ECO:0000256" key="8">
    <source>
        <dbReference type="ARBA" id="ARBA00022741"/>
    </source>
</evidence>
<evidence type="ECO:0000313" key="16">
    <source>
        <dbReference type="EMBL" id="BCS94486.1"/>
    </source>
</evidence>
<dbReference type="SUPFAM" id="SSF52440">
    <property type="entry name" value="PreATP-grasp domain"/>
    <property type="match status" value="2"/>
</dbReference>
<dbReference type="InterPro" id="IPR011095">
    <property type="entry name" value="Dala_Dala_lig_C"/>
</dbReference>
<reference evidence="16 17" key="1">
    <citation type="submission" date="2021-02" db="EMBL/GenBank/DDBJ databases">
        <title>Complete genome of Desulfoluna sp. strain ASN36.</title>
        <authorList>
            <person name="Takahashi A."/>
            <person name="Kojima H."/>
            <person name="Fukui M."/>
        </authorList>
    </citation>
    <scope>NUCLEOTIDE SEQUENCE [LARGE SCALE GENOMIC DNA]</scope>
    <source>
        <strain evidence="16 17">ASN36</strain>
    </source>
</reference>
<dbReference type="Gene3D" id="3.40.50.20">
    <property type="match status" value="2"/>
</dbReference>
<evidence type="ECO:0000256" key="12">
    <source>
        <dbReference type="ARBA" id="ARBA00023316"/>
    </source>
</evidence>
<evidence type="ECO:0000313" key="17">
    <source>
        <dbReference type="Proteomes" id="UP001320148"/>
    </source>
</evidence>
<gene>
    <name evidence="16" type="ORF">DSLASN_01180</name>
</gene>
<evidence type="ECO:0000256" key="1">
    <source>
        <dbReference type="ARBA" id="ARBA00001936"/>
    </source>
</evidence>
<feature type="domain" description="ATP-grasp" evidence="15">
    <location>
        <begin position="108"/>
        <end position="315"/>
    </location>
</feature>
<keyword evidence="11" id="KW-0573">Peptidoglycan synthesis</keyword>
<dbReference type="EMBL" id="AP024488">
    <property type="protein sequence ID" value="BCS94486.1"/>
    <property type="molecule type" value="Genomic_DNA"/>
</dbReference>
<keyword evidence="12" id="KW-0961">Cell wall biogenesis/degradation</keyword>
<dbReference type="Gene3D" id="3.30.470.20">
    <property type="entry name" value="ATP-grasp fold, B domain"/>
    <property type="match status" value="2"/>
</dbReference>
<evidence type="ECO:0000256" key="6">
    <source>
        <dbReference type="ARBA" id="ARBA00022490"/>
    </source>
</evidence>
<evidence type="ECO:0000256" key="2">
    <source>
        <dbReference type="ARBA" id="ARBA00001946"/>
    </source>
</evidence>
<dbReference type="PANTHER" id="PTHR23132">
    <property type="entry name" value="D-ALANINE--D-ALANINE LIGASE"/>
    <property type="match status" value="1"/>
</dbReference>
<keyword evidence="9 14" id="KW-0067">ATP-binding</keyword>
<dbReference type="SUPFAM" id="SSF56059">
    <property type="entry name" value="Glutathione synthetase ATP-binding domain-like"/>
    <property type="match status" value="2"/>
</dbReference>
<dbReference type="EC" id="6.3.2.4" evidence="5"/>
<comment type="cofactor">
    <cofactor evidence="1">
        <name>Mn(2+)</name>
        <dbReference type="ChEBI" id="CHEBI:29035"/>
    </cofactor>
</comment>
<evidence type="ECO:0000256" key="9">
    <source>
        <dbReference type="ARBA" id="ARBA00022840"/>
    </source>
</evidence>
<dbReference type="PROSITE" id="PS50975">
    <property type="entry name" value="ATP_GRASP"/>
    <property type="match status" value="2"/>
</dbReference>
<dbReference type="InterPro" id="IPR011761">
    <property type="entry name" value="ATP-grasp"/>
</dbReference>
<evidence type="ECO:0000256" key="7">
    <source>
        <dbReference type="ARBA" id="ARBA00022598"/>
    </source>
</evidence>
<sequence length="668" mass="74162">MNVAFVYNVKRSNSIEEAEFDTEDVIESITRAIESSGAKVTPVEMTKDGSWIRKLCSQPFDLVFNTAEGYRGIGREAFAPTVFDQLNLAYVGSGAYTCFLTLDKYLTNKRLGEHGVRVPDSVFIVTPDDIQRVASDLSYPVFVKPNFEGSSKGISIDSKCNTPKEFIQYATKSLKLFTQGLIVEQFIEGIDITLPYVESVAEGVLEPVEYVGVEKDGLCIYDYEMKNTDDSKIDVICPARISHDVRQSMIEQMKVAIKILGVKDLARADFRVTPKGEVYFIEINALPSLQPGAGLFSATAREGLDYNQTLSSIIAFASKSKPSATSISKARSLKKRKPNVALVFNMKKKMPGESGYEDEAEFDSESTINAIANSIKENGYPPKLIEADRNLPESLLSNNIDIVFNIAEGMNKQSREAQVPAICDLLGIEHTGSDAACLSISLNKNLSSKLVQSEGLLAPRSVVFYPERKKYQHSLNYPVILKPNLEGTSKGIFDSCVVGNDEAFLKELECCFKRSPGPILCEEFIQGREFTVGVAGSTGLSILGISEIVFHKRKNAYPIYSYEVKQIDNPFDNDVFKIESPPKLTKSLERKIGKAARDIFQITGCRDIARIDFRVTDDERVYFIEINPLPGLSPGFSDLAILAERNGISYNELIGKIIKPAVRRWRRG</sequence>
<keyword evidence="7" id="KW-0436">Ligase</keyword>
<name>A0ABN6EYX5_9BACT</name>
<evidence type="ECO:0000256" key="3">
    <source>
        <dbReference type="ARBA" id="ARBA00004496"/>
    </source>
</evidence>
<evidence type="ECO:0000256" key="13">
    <source>
        <dbReference type="ARBA" id="ARBA00047614"/>
    </source>
</evidence>
<dbReference type="Gene3D" id="3.30.1490.20">
    <property type="entry name" value="ATP-grasp fold, A domain"/>
    <property type="match status" value="2"/>
</dbReference>
<evidence type="ECO:0000256" key="10">
    <source>
        <dbReference type="ARBA" id="ARBA00022960"/>
    </source>
</evidence>
<dbReference type="InterPro" id="IPR013815">
    <property type="entry name" value="ATP_grasp_subdomain_1"/>
</dbReference>
<dbReference type="InterPro" id="IPR000291">
    <property type="entry name" value="D-Ala_lig_Van_CS"/>
</dbReference>
<comment type="subcellular location">
    <subcellularLocation>
        <location evidence="3">Cytoplasm</location>
    </subcellularLocation>
</comment>
<evidence type="ECO:0000256" key="4">
    <source>
        <dbReference type="ARBA" id="ARBA00010871"/>
    </source>
</evidence>
<dbReference type="PANTHER" id="PTHR23132:SF23">
    <property type="entry name" value="D-ALANINE--D-ALANINE LIGASE B"/>
    <property type="match status" value="1"/>
</dbReference>